<evidence type="ECO:0000259" key="2">
    <source>
        <dbReference type="PROSITE" id="PS50937"/>
    </source>
</evidence>
<accession>A0ABX0JCW9</accession>
<dbReference type="Proteomes" id="UP001165962">
    <property type="component" value="Unassembled WGS sequence"/>
</dbReference>
<keyword evidence="4" id="KW-1185">Reference proteome</keyword>
<dbReference type="SMART" id="SM00422">
    <property type="entry name" value="HTH_MERR"/>
    <property type="match status" value="1"/>
</dbReference>
<evidence type="ECO:0000256" key="1">
    <source>
        <dbReference type="ARBA" id="ARBA00023125"/>
    </source>
</evidence>
<dbReference type="CDD" id="cd01109">
    <property type="entry name" value="HTH_YyaN"/>
    <property type="match status" value="1"/>
</dbReference>
<protein>
    <submittedName>
        <fullName evidence="3">MerR family transcriptional regulator</fullName>
    </submittedName>
</protein>
<evidence type="ECO:0000313" key="4">
    <source>
        <dbReference type="Proteomes" id="UP001165962"/>
    </source>
</evidence>
<sequence length="131" mass="14754">MGESFSIKQISEQSGISEDTIRYYEKIQLLPPAMRKGNGHRMYSLADLQVMHMITCLKKTGMSLDEMKLYLLADGESLQTAAEQDALLQEHKLKIKAQMEHLQVILDLIDFKLESGEKLGIKPGAAWTSTL</sequence>
<dbReference type="PANTHER" id="PTHR30204">
    <property type="entry name" value="REDOX-CYCLING DRUG-SENSING TRANSCRIPTIONAL ACTIVATOR SOXR"/>
    <property type="match status" value="1"/>
</dbReference>
<dbReference type="EMBL" id="JAAOIW010000012">
    <property type="protein sequence ID" value="NHN33408.1"/>
    <property type="molecule type" value="Genomic_DNA"/>
</dbReference>
<dbReference type="PROSITE" id="PS50937">
    <property type="entry name" value="HTH_MERR_2"/>
    <property type="match status" value="1"/>
</dbReference>
<feature type="domain" description="HTH merR-type" evidence="2">
    <location>
        <begin position="4"/>
        <end position="73"/>
    </location>
</feature>
<dbReference type="InterPro" id="IPR009061">
    <property type="entry name" value="DNA-bd_dom_put_sf"/>
</dbReference>
<dbReference type="InterPro" id="IPR000551">
    <property type="entry name" value="MerR-type_HTH_dom"/>
</dbReference>
<organism evidence="3 4">
    <name type="scientific">Paenibacillus agricola</name>
    <dbReference type="NCBI Taxonomy" id="2716264"/>
    <lineage>
        <taxon>Bacteria</taxon>
        <taxon>Bacillati</taxon>
        <taxon>Bacillota</taxon>
        <taxon>Bacilli</taxon>
        <taxon>Bacillales</taxon>
        <taxon>Paenibacillaceae</taxon>
        <taxon>Paenibacillus</taxon>
    </lineage>
</organism>
<keyword evidence="1" id="KW-0238">DNA-binding</keyword>
<comment type="caution">
    <text evidence="3">The sequence shown here is derived from an EMBL/GenBank/DDBJ whole genome shotgun (WGS) entry which is preliminary data.</text>
</comment>
<dbReference type="RefSeq" id="WP_166153722.1">
    <property type="nucleotide sequence ID" value="NZ_JAAOIW010000012.1"/>
</dbReference>
<reference evidence="3" key="1">
    <citation type="submission" date="2020-03" db="EMBL/GenBank/DDBJ databases">
        <title>Draft sequencing of Paenibacilllus sp. S3N08.</title>
        <authorList>
            <person name="Kim D.-U."/>
        </authorList>
    </citation>
    <scope>NUCLEOTIDE SEQUENCE</scope>
    <source>
        <strain evidence="3">S3N08</strain>
    </source>
</reference>
<dbReference type="InterPro" id="IPR047057">
    <property type="entry name" value="MerR_fam"/>
</dbReference>
<dbReference type="Gene3D" id="1.10.1660.10">
    <property type="match status" value="1"/>
</dbReference>
<gene>
    <name evidence="3" type="ORF">G9U52_26705</name>
</gene>
<name>A0ABX0JCW9_9BACL</name>
<evidence type="ECO:0000313" key="3">
    <source>
        <dbReference type="EMBL" id="NHN33408.1"/>
    </source>
</evidence>
<dbReference type="Pfam" id="PF13411">
    <property type="entry name" value="MerR_1"/>
    <property type="match status" value="1"/>
</dbReference>
<dbReference type="PANTHER" id="PTHR30204:SF98">
    <property type="entry name" value="HTH-TYPE TRANSCRIPTIONAL REGULATOR ADHR"/>
    <property type="match status" value="1"/>
</dbReference>
<dbReference type="SUPFAM" id="SSF46955">
    <property type="entry name" value="Putative DNA-binding domain"/>
    <property type="match status" value="1"/>
</dbReference>
<dbReference type="PRINTS" id="PR00040">
    <property type="entry name" value="HTHMERR"/>
</dbReference>
<proteinExistence type="predicted"/>